<evidence type="ECO:0000256" key="1">
    <source>
        <dbReference type="SAM" id="MobiDB-lite"/>
    </source>
</evidence>
<organism evidence="2 3">
    <name type="scientific">Streptomyces filamentosus NRRL 15998</name>
    <dbReference type="NCBI Taxonomy" id="457431"/>
    <lineage>
        <taxon>Bacteria</taxon>
        <taxon>Bacillati</taxon>
        <taxon>Actinomycetota</taxon>
        <taxon>Actinomycetes</taxon>
        <taxon>Kitasatosporales</taxon>
        <taxon>Streptomycetaceae</taxon>
        <taxon>Streptomyces</taxon>
    </lineage>
</organism>
<accession>D6AP90</accession>
<evidence type="ECO:0000313" key="2">
    <source>
        <dbReference type="EMBL" id="EFE73606.2"/>
    </source>
</evidence>
<sequence>MIRHLRESVSYSGGAPGAHPSCAPFPDAPPRTALTCRFSGR</sequence>
<gene>
    <name evidence="2" type="ORF">SSGG_00972</name>
</gene>
<dbReference type="GO" id="GO:0005524">
    <property type="term" value="F:ATP binding"/>
    <property type="evidence" value="ECO:0007669"/>
    <property type="project" value="UniProtKB-KW"/>
</dbReference>
<keyword evidence="2" id="KW-0547">Nucleotide-binding</keyword>
<name>D6AP90_STRFL</name>
<reference evidence="3" key="2">
    <citation type="submission" date="2008-12" db="EMBL/GenBank/DDBJ databases">
        <title>Annotation of Streptomyces roseosporus strain NRRL 15998.</title>
        <authorList>
            <consortium name="The Broad Institute Genome Sequencing Platform"/>
            <consortium name="Broad Institute Microbial Sequencing Center"/>
            <person name="Fischbach M."/>
            <person name="Ward D."/>
            <person name="Young S."/>
            <person name="Kodira C.D."/>
            <person name="Zeng Q."/>
            <person name="Koehrsen M."/>
            <person name="Godfrey P."/>
            <person name="Alvarado L."/>
            <person name="Berlin A.M."/>
            <person name="Borenstein D."/>
            <person name="Chen Z."/>
            <person name="Engels R."/>
            <person name="Freedman E."/>
            <person name="Gellesch M."/>
            <person name="Goldberg J."/>
            <person name="Griggs A."/>
            <person name="Gujja S."/>
            <person name="Heiman D.I."/>
            <person name="Hepburn T.A."/>
            <person name="Howarth C."/>
            <person name="Jen D."/>
            <person name="Larson L."/>
            <person name="Lewis B."/>
            <person name="Mehta T."/>
            <person name="Park D."/>
            <person name="Pearson M."/>
            <person name="Roberts A."/>
            <person name="Saif S."/>
            <person name="Shea T.D."/>
            <person name="Shenoy N."/>
            <person name="Sisk P."/>
            <person name="Stolte C."/>
            <person name="Sykes S.N."/>
            <person name="Walk T."/>
            <person name="White J."/>
            <person name="Yandava C."/>
            <person name="Straight P."/>
            <person name="Clardy J."/>
            <person name="Hung D."/>
            <person name="Kolter R."/>
            <person name="Mekalanos J."/>
            <person name="Walker S."/>
            <person name="Walsh C.T."/>
            <person name="Wieland B.L.C."/>
            <person name="Ilzarbe M."/>
            <person name="Galagan J."/>
            <person name="Nusbaum C."/>
            <person name="Birren B."/>
        </authorList>
    </citation>
    <scope>NUCLEOTIDE SEQUENCE [LARGE SCALE GENOMIC DNA]</scope>
    <source>
        <strain evidence="3">NRRL 15998</strain>
    </source>
</reference>
<evidence type="ECO:0000313" key="3">
    <source>
        <dbReference type="Proteomes" id="UP000003986"/>
    </source>
</evidence>
<keyword evidence="2" id="KW-0067">ATP-binding</keyword>
<dbReference type="Proteomes" id="UP000003986">
    <property type="component" value="Unassembled WGS sequence"/>
</dbReference>
<proteinExistence type="predicted"/>
<feature type="region of interest" description="Disordered" evidence="1">
    <location>
        <begin position="1"/>
        <end position="28"/>
    </location>
</feature>
<dbReference type="EMBL" id="DS999644">
    <property type="protein sequence ID" value="EFE73606.2"/>
    <property type="molecule type" value="Genomic_DNA"/>
</dbReference>
<protein>
    <submittedName>
        <fullName evidence="2">Macrolide export ATP-binding/permease protein macB</fullName>
    </submittedName>
</protein>
<reference evidence="3" key="1">
    <citation type="submission" date="2008-10" db="EMBL/GenBank/DDBJ databases">
        <authorList>
            <person name="Molnar K."/>
        </authorList>
    </citation>
    <scope>NUCLEOTIDE SEQUENCE [LARGE SCALE GENOMIC DNA]</scope>
    <source>
        <strain evidence="3">NRRL 15998</strain>
    </source>
</reference>
<dbReference type="AlphaFoldDB" id="D6AP90"/>